<name>Q221Q6_ALBFT</name>
<evidence type="ECO:0000256" key="3">
    <source>
        <dbReference type="ARBA" id="ARBA00023239"/>
    </source>
</evidence>
<dbReference type="HOGENOM" id="CLU_1174696_0_0_4"/>
<dbReference type="EMBL" id="CP000267">
    <property type="protein sequence ID" value="ABD68247.1"/>
    <property type="molecule type" value="Genomic_DNA"/>
</dbReference>
<evidence type="ECO:0000313" key="6">
    <source>
        <dbReference type="Proteomes" id="UP000008332"/>
    </source>
</evidence>
<comment type="similarity">
    <text evidence="1">Belongs to the HpcH/HpaI aldolase family.</text>
</comment>
<proteinExistence type="inferred from homology"/>
<dbReference type="PANTHER" id="PTHR30502:SF0">
    <property type="entry name" value="PHOSPHOENOLPYRUVATE CARBOXYLASE FAMILY PROTEIN"/>
    <property type="match status" value="1"/>
</dbReference>
<protein>
    <submittedName>
        <fullName evidence="5">HpcH/HpaI aldolase</fullName>
    </submittedName>
</protein>
<feature type="domain" description="HpcH/HpaI aldolase/citrate lyase" evidence="4">
    <location>
        <begin position="18"/>
        <end position="112"/>
    </location>
</feature>
<dbReference type="GO" id="GO:0046872">
    <property type="term" value="F:metal ion binding"/>
    <property type="evidence" value="ECO:0007669"/>
    <property type="project" value="UniProtKB-KW"/>
</dbReference>
<evidence type="ECO:0000313" key="5">
    <source>
        <dbReference type="EMBL" id="ABD68247.1"/>
    </source>
</evidence>
<dbReference type="eggNOG" id="COG3836">
    <property type="taxonomic scope" value="Bacteria"/>
</dbReference>
<keyword evidence="3" id="KW-0456">Lyase</keyword>
<dbReference type="GO" id="GO:0016832">
    <property type="term" value="F:aldehyde-lyase activity"/>
    <property type="evidence" value="ECO:0007669"/>
    <property type="project" value="TreeGrafter"/>
</dbReference>
<dbReference type="InterPro" id="IPR040442">
    <property type="entry name" value="Pyrv_kinase-like_dom_sf"/>
</dbReference>
<evidence type="ECO:0000256" key="2">
    <source>
        <dbReference type="ARBA" id="ARBA00022723"/>
    </source>
</evidence>
<evidence type="ECO:0000256" key="1">
    <source>
        <dbReference type="ARBA" id="ARBA00005568"/>
    </source>
</evidence>
<dbReference type="KEGG" id="rfr:Rfer_0495"/>
<dbReference type="STRING" id="338969.Rfer_0495"/>
<dbReference type="InterPro" id="IPR015813">
    <property type="entry name" value="Pyrv/PenolPyrv_kinase-like_dom"/>
</dbReference>
<accession>Q221Q6</accession>
<gene>
    <name evidence="5" type="ordered locus">Rfer_0495</name>
</gene>
<dbReference type="GO" id="GO:0005737">
    <property type="term" value="C:cytoplasm"/>
    <property type="evidence" value="ECO:0007669"/>
    <property type="project" value="TreeGrafter"/>
</dbReference>
<dbReference type="InterPro" id="IPR005000">
    <property type="entry name" value="Aldolase/citrate-lyase_domain"/>
</dbReference>
<dbReference type="Proteomes" id="UP000008332">
    <property type="component" value="Chromosome"/>
</dbReference>
<dbReference type="InterPro" id="IPR050251">
    <property type="entry name" value="HpcH-HpaI_aldolase"/>
</dbReference>
<keyword evidence="6" id="KW-1185">Reference proteome</keyword>
<organism evidence="5 6">
    <name type="scientific">Albidiferax ferrireducens (strain ATCC BAA-621 / DSM 15236 / T118)</name>
    <name type="common">Rhodoferax ferrireducens</name>
    <dbReference type="NCBI Taxonomy" id="338969"/>
    <lineage>
        <taxon>Bacteria</taxon>
        <taxon>Pseudomonadati</taxon>
        <taxon>Pseudomonadota</taxon>
        <taxon>Betaproteobacteria</taxon>
        <taxon>Burkholderiales</taxon>
        <taxon>Comamonadaceae</taxon>
        <taxon>Rhodoferax</taxon>
    </lineage>
</organism>
<dbReference type="PANTHER" id="PTHR30502">
    <property type="entry name" value="2-KETO-3-DEOXY-L-RHAMNONATE ALDOLASE"/>
    <property type="match status" value="1"/>
</dbReference>
<dbReference type="SUPFAM" id="SSF51621">
    <property type="entry name" value="Phosphoenolpyruvate/pyruvate domain"/>
    <property type="match status" value="1"/>
</dbReference>
<keyword evidence="2" id="KW-0479">Metal-binding</keyword>
<evidence type="ECO:0000259" key="4">
    <source>
        <dbReference type="Pfam" id="PF03328"/>
    </source>
</evidence>
<dbReference type="RefSeq" id="WP_011462820.1">
    <property type="nucleotide sequence ID" value="NC_007908.1"/>
</dbReference>
<dbReference type="Pfam" id="PF03328">
    <property type="entry name" value="HpcH_HpaI"/>
    <property type="match status" value="1"/>
</dbReference>
<dbReference type="AlphaFoldDB" id="Q221Q6"/>
<dbReference type="Gene3D" id="3.20.20.60">
    <property type="entry name" value="Phosphoenolpyruvate-binding domains"/>
    <property type="match status" value="1"/>
</dbReference>
<sequence>MKTPVNIFKQALQNQQAQIGLWLGLADPYCAEILAGTGYDWLVIDGEHAPNDLRSVLGQLQAIASATSALAGPGSHPVVRVSVGETALIKQYLDLGVQTILVPMVDTAAQAARHPGRQRRPGPPMVDCRGLVRGGGRRDHAAVGGSDSAAGEVQAVGGSRRCEQWLLNIAIKIAATWAYSTRARARYGSLTFSKVCSQGASADRQKAQVFSLTVLDAPSALTRAMSASRAASVAYI</sequence>
<reference evidence="6" key="1">
    <citation type="submission" date="2006-02" db="EMBL/GenBank/DDBJ databases">
        <title>Complete sequence of chromosome of Rhodoferax ferrireducens DSM 15236.</title>
        <authorList>
            <person name="Copeland A."/>
            <person name="Lucas S."/>
            <person name="Lapidus A."/>
            <person name="Barry K."/>
            <person name="Detter J.C."/>
            <person name="Glavina del Rio T."/>
            <person name="Hammon N."/>
            <person name="Israni S."/>
            <person name="Pitluck S."/>
            <person name="Brettin T."/>
            <person name="Bruce D."/>
            <person name="Han C."/>
            <person name="Tapia R."/>
            <person name="Gilna P."/>
            <person name="Kiss H."/>
            <person name="Schmutz J."/>
            <person name="Larimer F."/>
            <person name="Land M."/>
            <person name="Kyrpides N."/>
            <person name="Ivanova N."/>
            <person name="Richardson P."/>
        </authorList>
    </citation>
    <scope>NUCLEOTIDE SEQUENCE [LARGE SCALE GENOMIC DNA]</scope>
    <source>
        <strain evidence="6">ATCC BAA-621 / DSM 15236 / T118</strain>
    </source>
</reference>